<protein>
    <recommendedName>
        <fullName evidence="1">Tip attachment protein J domain-containing protein</fullName>
    </recommendedName>
</protein>
<sequence length="1240" mass="137567">MSRVRIYQNPLDSSDSVLHIRTDNVLNVFKEVKMKCPQARIFLRPACLQNDVTPTNHVDAAALQILAKNQEFDIVCHAGDPMTIVAVASAVLSVGMAVWTYLNMPETPEGINGSANNELSKRANRERYKGRVPDIFGKVKSIPDLIAAPVLYYRADGIEIEECLMCVGRGEYEISDIKDGDTFGATIDGFASSVYAPGQSLTGTPQVQIGTAFTEAPLIGKKSSAVTGQTLEPWSNPVFDTAVEGTMYPQYPNRLYLVGGGLDAKFTVGEQVIIDAEPLLSKDAVLSGIANIEMTGVLTVASSADIADVENFKTIQINTLLVSDTENGIIDLAGQYAVQSIVKSGAFIYEVTLSDFASVNPNWLRLTEDNNAAISSLLADNAESINISGFYNAVTAVTSNYIELEIAPAVQAEWNKLEDKNISEAVIELSKPTDNWLGWFYIDYDDIDKLIFNFYYPKGMYSVGSNGKNYQYNAVFAVDYQELDSNGAPTGQIFESHYQEWELRTYGFGMSKIFDLPARFLNGVRVRVRKGGDVWVASKTTRVNDLKLKSVYACSKLDKLVYDKVTLVRSLTVATDGALSVKERQWNCIAARKVYTYKTGGQSLQKVATSNFADIICAIHTDELIGRRSVETLDVVGLYAVSDQISQYFGTDKATEFNYTFDKWNTSYEESLALVAGCVGANARRDSGKFHVQFECENISSAILFNHRNKQPGSETRSERFGMERDYDGVEVTWIDPDNSWSESVIKLPDDQISNPKKVELKGVTNRLQAHFITHRAWNKIRFQRETVQFSAYGEAELVTVADRIAVTDDTQPMLVSSGDVVAWLGQNITVSQPAVLEQGEQYVIHLQLSNRRVETMRVTQGNSEFELVLERLPFMPLVVGFECAKYSITLEQEKDSEAFLISEISGSGQSEAQITAINYDNRYYRNDNDYLKNVIDEQGNEIALFDVTYDFTDKRVISLDDNFQFSRSSAATYFNSEGILSDAGIDVPRFDHEYVDGKWLRKGLLIEESSTNTILNSASASGTPYSGSSVVKAHGVEIPEFGVGEGVQYDCTGGMHTIKLIIAPSGSIAANQFAYFSAIIKNVGVEQARLGAQTDSSASAQFLPFQAKQYGFFDNYGASHAGQIIFYASAVNRNISAIIAYPQREVGKTYRSSFIKTGTLAVTRAVDDLKWSRNNGEFTGVVFRKYIRQDTGELIVDHSVYKKSNVQIRHISAGVWLQKLRLINRLLSDEEINEIKTRI</sequence>
<dbReference type="RefSeq" id="WP_087514120.1">
    <property type="nucleotide sequence ID" value="NZ_CP032134.1"/>
</dbReference>
<reference evidence="3" key="1">
    <citation type="submission" date="2018-09" db="EMBL/GenBank/DDBJ databases">
        <title>The complete genome of Acinetobacter sp. strain WCHAc010005.</title>
        <authorList>
            <person name="Hu Y."/>
            <person name="Long H."/>
            <person name="Feng Y."/>
            <person name="Zong Z."/>
        </authorList>
    </citation>
    <scope>NUCLEOTIDE SEQUENCE [LARGE SCALE GENOMIC DNA]</scope>
    <source>
        <strain evidence="3">WCHAc010005</strain>
    </source>
</reference>
<organism evidence="2 3">
    <name type="scientific">Acinetobacter chinensis</name>
    <dbReference type="NCBI Taxonomy" id="2004650"/>
    <lineage>
        <taxon>Bacteria</taxon>
        <taxon>Pseudomonadati</taxon>
        <taxon>Pseudomonadota</taxon>
        <taxon>Gammaproteobacteria</taxon>
        <taxon>Moraxellales</taxon>
        <taxon>Moraxellaceae</taxon>
        <taxon>Acinetobacter</taxon>
    </lineage>
</organism>
<dbReference type="Pfam" id="PF13550">
    <property type="entry name" value="Phage-tail_3"/>
    <property type="match status" value="1"/>
</dbReference>
<name>A0A3B7LVA1_9GAMM</name>
<proteinExistence type="predicted"/>
<evidence type="ECO:0000313" key="3">
    <source>
        <dbReference type="Proteomes" id="UP000263753"/>
    </source>
</evidence>
<dbReference type="Proteomes" id="UP000263753">
    <property type="component" value="Chromosome"/>
</dbReference>
<dbReference type="AlphaFoldDB" id="A0A3B7LVA1"/>
<gene>
    <name evidence="2" type="ORF">CDG60_09620</name>
</gene>
<dbReference type="NCBIfam" id="NF040662">
    <property type="entry name" value="attach_TipJ_rel"/>
    <property type="match status" value="1"/>
</dbReference>
<dbReference type="EMBL" id="CP032134">
    <property type="protein sequence ID" value="AXY56800.1"/>
    <property type="molecule type" value="Genomic_DNA"/>
</dbReference>
<evidence type="ECO:0000313" key="2">
    <source>
        <dbReference type="EMBL" id="AXY56800.1"/>
    </source>
</evidence>
<dbReference type="KEGG" id="achi:CDG60_09620"/>
<accession>A0A3B7LVA1</accession>
<evidence type="ECO:0000259" key="1">
    <source>
        <dbReference type="Pfam" id="PF13550"/>
    </source>
</evidence>
<dbReference type="InterPro" id="IPR032876">
    <property type="entry name" value="J_dom"/>
</dbReference>
<feature type="domain" description="Tip attachment protein J" evidence="1">
    <location>
        <begin position="729"/>
        <end position="812"/>
    </location>
</feature>